<dbReference type="KEGG" id="bvi:Bcep1808_6919"/>
<proteinExistence type="predicted"/>
<feature type="domain" description="HTH cro/C1-type" evidence="2">
    <location>
        <begin position="101"/>
        <end position="142"/>
    </location>
</feature>
<dbReference type="InterPro" id="IPR010982">
    <property type="entry name" value="Lambda_DNA-bd_dom_sf"/>
</dbReference>
<dbReference type="GO" id="GO:0045892">
    <property type="term" value="P:negative regulation of DNA-templated transcription"/>
    <property type="evidence" value="ECO:0007669"/>
    <property type="project" value="InterPro"/>
</dbReference>
<gene>
    <name evidence="3" type="ordered locus">Bcep1808_6919</name>
</gene>
<keyword evidence="3" id="KW-0614">Plasmid</keyword>
<dbReference type="InterPro" id="IPR010744">
    <property type="entry name" value="Phage_CI_N"/>
</dbReference>
<feature type="region of interest" description="Disordered" evidence="1">
    <location>
        <begin position="279"/>
        <end position="298"/>
    </location>
</feature>
<reference evidence="3 4" key="1">
    <citation type="submission" date="2007-03" db="EMBL/GenBank/DDBJ databases">
        <title>Complete sequence of plasmid pBVIE01 of Burkholderia vietnamiensis G4.</title>
        <authorList>
            <consortium name="US DOE Joint Genome Institute"/>
            <person name="Copeland A."/>
            <person name="Lucas S."/>
            <person name="Lapidus A."/>
            <person name="Barry K."/>
            <person name="Detter J.C."/>
            <person name="Glavina del Rio T."/>
            <person name="Hammon N."/>
            <person name="Israni S."/>
            <person name="Dalin E."/>
            <person name="Tice H."/>
            <person name="Pitluck S."/>
            <person name="Chain P."/>
            <person name="Malfatti S."/>
            <person name="Shin M."/>
            <person name="Vergez L."/>
            <person name="Schmutz J."/>
            <person name="Larimer F."/>
            <person name="Land M."/>
            <person name="Hauser L."/>
            <person name="Kyrpides N."/>
            <person name="Tiedje J."/>
            <person name="Richardson P."/>
        </authorList>
    </citation>
    <scope>NUCLEOTIDE SEQUENCE [LARGE SCALE GENOMIC DNA]</scope>
    <source>
        <strain evidence="4">G4 / LMG 22486</strain>
        <plasmid evidence="3 4">pBVIE01</plasmid>
    </source>
</reference>
<sequence length="298" mass="32383">MAIDAHSQRSTRILINLAASMDELGKPIADGTFKLTSNIRLAASAGAAALSQLQGIHASGETTNARHEALDTSVPREVNLLTPGDWLDRLKTAKGFHADIALAEYLGISKSLFSQWRTGKVALTVEESWRLALELGVSPLQVIASVQYHAAEGEKRTAWRHLAASIADAKGASVIEQTDRSMRPAAPNPEKPSAGPAEFSAGSEKQPGLESKGTKWPPVEDERLVSEYQALTPIPEIALLHRRSIAAILYRLYKNHDLIPDDVMQSLCERYKVKFDPKVQASKSEEGQQRGNGGSVFL</sequence>
<dbReference type="PROSITE" id="PS50943">
    <property type="entry name" value="HTH_CROC1"/>
    <property type="match status" value="1"/>
</dbReference>
<dbReference type="Gene3D" id="1.10.260.40">
    <property type="entry name" value="lambda repressor-like DNA-binding domains"/>
    <property type="match status" value="1"/>
</dbReference>
<geneLocation type="plasmid" evidence="3 4">
    <name>pBVIE01</name>
</geneLocation>
<evidence type="ECO:0000256" key="1">
    <source>
        <dbReference type="SAM" id="MobiDB-lite"/>
    </source>
</evidence>
<feature type="region of interest" description="Disordered" evidence="1">
    <location>
        <begin position="178"/>
        <end position="218"/>
    </location>
</feature>
<dbReference type="AlphaFoldDB" id="A4JU53"/>
<feature type="compositionally biased region" description="Basic and acidic residues" evidence="1">
    <location>
        <begin position="279"/>
        <end position="288"/>
    </location>
</feature>
<dbReference type="HOGENOM" id="CLU_932791_0_0_4"/>
<name>A4JU53_BURVG</name>
<organism evidence="3 4">
    <name type="scientific">Burkholderia vietnamiensis (strain G4 / LMG 22486)</name>
    <name type="common">Burkholderia cepacia (strain R1808)</name>
    <dbReference type="NCBI Taxonomy" id="269482"/>
    <lineage>
        <taxon>Bacteria</taxon>
        <taxon>Pseudomonadati</taxon>
        <taxon>Pseudomonadota</taxon>
        <taxon>Betaproteobacteria</taxon>
        <taxon>Burkholderiales</taxon>
        <taxon>Burkholderiaceae</taxon>
        <taxon>Burkholderia</taxon>
        <taxon>Burkholderia cepacia complex</taxon>
    </lineage>
</organism>
<evidence type="ECO:0000313" key="3">
    <source>
        <dbReference type="EMBL" id="ABO59806.1"/>
    </source>
</evidence>
<dbReference type="Pfam" id="PF07022">
    <property type="entry name" value="Phage_CI_repr"/>
    <property type="match status" value="1"/>
</dbReference>
<accession>A4JU53</accession>
<dbReference type="CDD" id="cd00093">
    <property type="entry name" value="HTH_XRE"/>
    <property type="match status" value="1"/>
</dbReference>
<evidence type="ECO:0000313" key="4">
    <source>
        <dbReference type="Proteomes" id="UP000002287"/>
    </source>
</evidence>
<dbReference type="GO" id="GO:0003677">
    <property type="term" value="F:DNA binding"/>
    <property type="evidence" value="ECO:0007669"/>
    <property type="project" value="InterPro"/>
</dbReference>
<dbReference type="Proteomes" id="UP000002287">
    <property type="component" value="Plasmid pBVIE01"/>
</dbReference>
<protein>
    <submittedName>
        <fullName evidence="3">Bacteriophage CI repressor</fullName>
    </submittedName>
</protein>
<dbReference type="InterPro" id="IPR001387">
    <property type="entry name" value="Cro/C1-type_HTH"/>
</dbReference>
<evidence type="ECO:0000259" key="2">
    <source>
        <dbReference type="PROSITE" id="PS50943"/>
    </source>
</evidence>
<dbReference type="EMBL" id="CP000617">
    <property type="protein sequence ID" value="ABO59806.1"/>
    <property type="molecule type" value="Genomic_DNA"/>
</dbReference>
<dbReference type="SUPFAM" id="SSF47413">
    <property type="entry name" value="lambda repressor-like DNA-binding domains"/>
    <property type="match status" value="1"/>
</dbReference>